<organism evidence="1 2">
    <name type="scientific">Cryptosporidium xiaoi</name>
    <dbReference type="NCBI Taxonomy" id="659607"/>
    <lineage>
        <taxon>Eukaryota</taxon>
        <taxon>Sar</taxon>
        <taxon>Alveolata</taxon>
        <taxon>Apicomplexa</taxon>
        <taxon>Conoidasida</taxon>
        <taxon>Coccidia</taxon>
        <taxon>Eucoccidiorida</taxon>
        <taxon>Eimeriorina</taxon>
        <taxon>Cryptosporidiidae</taxon>
        <taxon>Cryptosporidium</taxon>
    </lineage>
</organism>
<proteinExistence type="predicted"/>
<keyword evidence="2" id="KW-1185">Reference proteome</keyword>
<protein>
    <submittedName>
        <fullName evidence="1">Uncharacterized protein</fullName>
    </submittedName>
</protein>
<dbReference type="EMBL" id="JAWDEY010000008">
    <property type="protein sequence ID" value="KAK6590207.1"/>
    <property type="molecule type" value="Genomic_DNA"/>
</dbReference>
<gene>
    <name evidence="1" type="ORF">RS030_172688</name>
</gene>
<name>A0AAV9Y024_9CRYT</name>
<dbReference type="AlphaFoldDB" id="A0AAV9Y024"/>
<sequence>MDKFITKQNRGSEISKERYVYALKLERSRRLEVISEKAEKLRRLYKTRLEEDLRSFVIVHGDKKNKSPHCLLESKNNCNNYIEKLSCRNKLESNNENSKLKINAPLMPALAWPASLRTRGKFNMCSLFYTLETCIPLSTLQIGGSTITKVEQKVDKIEGRKITQGSSYKNTGNKKTAETITRKEQANPVSYSNSSLISGKRQKLSAKYGPPFTWTKSQTRATICQKSPSVNSALSTPKSHLFTEIPKQPSIYPLEFQVENNVTGKNDVNEFIRKTFRMQKMLEVLIGDK</sequence>
<reference evidence="1 2" key="1">
    <citation type="submission" date="2023-10" db="EMBL/GenBank/DDBJ databases">
        <title>Comparative genomics analysis reveals potential genetic determinants of host preference in Cryptosporidium xiaoi.</title>
        <authorList>
            <person name="Xiao L."/>
            <person name="Li J."/>
        </authorList>
    </citation>
    <scope>NUCLEOTIDE SEQUENCE [LARGE SCALE GENOMIC DNA]</scope>
    <source>
        <strain evidence="1 2">52996</strain>
    </source>
</reference>
<evidence type="ECO:0000313" key="2">
    <source>
        <dbReference type="Proteomes" id="UP001311799"/>
    </source>
</evidence>
<evidence type="ECO:0000313" key="1">
    <source>
        <dbReference type="EMBL" id="KAK6590207.1"/>
    </source>
</evidence>
<comment type="caution">
    <text evidence="1">The sequence shown here is derived from an EMBL/GenBank/DDBJ whole genome shotgun (WGS) entry which is preliminary data.</text>
</comment>
<dbReference type="Proteomes" id="UP001311799">
    <property type="component" value="Unassembled WGS sequence"/>
</dbReference>
<accession>A0AAV9Y024</accession>